<dbReference type="RefSeq" id="WP_194200383.1">
    <property type="nucleotide sequence ID" value="NZ_JADGLT010000087.1"/>
</dbReference>
<accession>A0ABS6GXM0</accession>
<proteinExistence type="predicted"/>
<dbReference type="Gene3D" id="3.40.50.720">
    <property type="entry name" value="NAD(P)-binding Rossmann-like Domain"/>
    <property type="match status" value="1"/>
</dbReference>
<dbReference type="InterPro" id="IPR053620">
    <property type="entry name" value="Staphylopine_dehydrogenase"/>
</dbReference>
<dbReference type="InterPro" id="IPR016935">
    <property type="entry name" value="Opine_metallophore_DH"/>
</dbReference>
<dbReference type="Proteomes" id="UP000770161">
    <property type="component" value="Unassembled WGS sequence"/>
</dbReference>
<comment type="caution">
    <text evidence="1">The sequence shown here is derived from an EMBL/GenBank/DDBJ whole genome shotgun (WGS) entry which is preliminary data.</text>
</comment>
<gene>
    <name evidence="1" type="primary">cntM</name>
    <name evidence="1" type="ORF">KQ656_07955</name>
</gene>
<organism evidence="1 2">
    <name type="scientific">Mammaliicoccus lentus</name>
    <name type="common">Staphylococcus lentus</name>
    <dbReference type="NCBI Taxonomy" id="42858"/>
    <lineage>
        <taxon>Bacteria</taxon>
        <taxon>Bacillati</taxon>
        <taxon>Bacillota</taxon>
        <taxon>Bacilli</taxon>
        <taxon>Bacillales</taxon>
        <taxon>Staphylococcaceae</taxon>
        <taxon>Mammaliicoccus</taxon>
    </lineage>
</organism>
<dbReference type="Pfam" id="PF10100">
    <property type="entry name" value="Staph_opine_DH"/>
    <property type="match status" value="1"/>
</dbReference>
<sequence length="430" mass="49661">MNKILVAGTGPVGVQLAHIANEYTKSLVSMVGRATASSKSKKFYDAYQEEGQIDIHIQNEKHNSLSGQTKLKNIYKDYESVEDTYDVLVMACTANAYRDVLVSLPRKAISTLKCIILVSPTFGSHIIVRQLMKDLNLNIEVISFSTYLGDTRVLNTEQPNHVLTTGVKENVYIGSTFEESKMINEIKGIFQKIDIQLTLVESPFIAESRNSSLYVHPALFMNEFALNTIFYGNDIPVYVYKLFPEGPITMTLIREMRLMWQEVMNILKSLNLPTLNLLKFMVKENYPLRLETMNEQDIERFETLTNIHQEYLLYVRYTGILIDPFSKPNDKGEYFDFSAVPFHFIYKNDEGVTQIPRMPSEDFYRTKIIQAIGRLSSIETPMIDQFLDRYISYVAEYKAKNKSETFSHDFNIEHAQQDISLLEDYFKKIY</sequence>
<name>A0ABS6GXM0_MAMLE</name>
<keyword evidence="2" id="KW-1185">Reference proteome</keyword>
<evidence type="ECO:0000313" key="2">
    <source>
        <dbReference type="Proteomes" id="UP000770161"/>
    </source>
</evidence>
<dbReference type="EMBL" id="JAHLZN010000012">
    <property type="protein sequence ID" value="MBU6113889.1"/>
    <property type="molecule type" value="Genomic_DNA"/>
</dbReference>
<evidence type="ECO:0000313" key="1">
    <source>
        <dbReference type="EMBL" id="MBU6113889.1"/>
    </source>
</evidence>
<dbReference type="NCBIfam" id="NF033600">
    <property type="entry name" value="staphylopine_DH"/>
    <property type="match status" value="1"/>
</dbReference>
<reference evidence="1 2" key="1">
    <citation type="submission" date="2021-06" db="EMBL/GenBank/DDBJ databases">
        <title>Staphylococcus lentus K169 genome sequencing.</title>
        <authorList>
            <person name="Sundareshan S."/>
            <person name="Akhila D.S."/>
            <person name="Prachi D."/>
            <person name="Sivakumar R."/>
            <person name="Rajendhran J."/>
            <person name="Isloor S."/>
            <person name="Hegde N.R."/>
        </authorList>
    </citation>
    <scope>NUCLEOTIDE SEQUENCE [LARGE SCALE GENOMIC DNA]</scope>
    <source>
        <strain evidence="1 2">K169</strain>
    </source>
</reference>
<protein>
    <submittedName>
        <fullName evidence="1">Staphylopine biosynthesis dehydrogenase</fullName>
    </submittedName>
</protein>